<reference evidence="2" key="1">
    <citation type="journal article" date="2005" name="Environ. Microbiol.">
        <title>Genetic and functional properties of uncultivated thermophilic crenarchaeotes from a subsurface gold mine as revealed by analysis of genome fragments.</title>
        <authorList>
            <person name="Nunoura T."/>
            <person name="Hirayama H."/>
            <person name="Takami H."/>
            <person name="Oida H."/>
            <person name="Nishi S."/>
            <person name="Shimamura S."/>
            <person name="Suzuki Y."/>
            <person name="Inagaki F."/>
            <person name="Takai K."/>
            <person name="Nealson K.H."/>
            <person name="Horikoshi K."/>
        </authorList>
    </citation>
    <scope>NUCLEOTIDE SEQUENCE</scope>
</reference>
<evidence type="ECO:0000256" key="1">
    <source>
        <dbReference type="SAM" id="MobiDB-lite"/>
    </source>
</evidence>
<evidence type="ECO:0000313" key="2">
    <source>
        <dbReference type="EMBL" id="BAL58113.1"/>
    </source>
</evidence>
<name>H5SPM7_9ZZZZ</name>
<gene>
    <name evidence="2" type="ORF">HGMM_F54D01C40</name>
</gene>
<accession>H5SPM7</accession>
<organism evidence="2">
    <name type="scientific">uncultured prokaryote</name>
    <dbReference type="NCBI Taxonomy" id="198431"/>
    <lineage>
        <taxon>unclassified sequences</taxon>
        <taxon>environmental samples</taxon>
    </lineage>
</organism>
<sequence>MPMAALERCSRCHAAIVGEGYWMAGRRFCCQSCSVGSACEHQGIRRSVAVRRFDTMFPDFRDAARPRTPYEPSPPAASGGHR</sequence>
<dbReference type="EMBL" id="AP011793">
    <property type="protein sequence ID" value="BAL58113.1"/>
    <property type="molecule type" value="Genomic_DNA"/>
</dbReference>
<dbReference type="AlphaFoldDB" id="H5SPM7"/>
<feature type="region of interest" description="Disordered" evidence="1">
    <location>
        <begin position="61"/>
        <end position="82"/>
    </location>
</feature>
<protein>
    <submittedName>
        <fullName evidence="2">Uncharacterized protein</fullName>
    </submittedName>
</protein>
<reference evidence="2" key="2">
    <citation type="journal article" date="2012" name="PLoS ONE">
        <title>A Deeply Branching Thermophilic Bacterium with an Ancient Acetyl-CoA Pathway Dominates a Subsurface Ecosystem.</title>
        <authorList>
            <person name="Takami H."/>
            <person name="Noguchi H."/>
            <person name="Takaki Y."/>
            <person name="Uchiyama I."/>
            <person name="Toyoda A."/>
            <person name="Nishi S."/>
            <person name="Chee G.-J."/>
            <person name="Arai W."/>
            <person name="Nunoura T."/>
            <person name="Itoh T."/>
            <person name="Hattori M."/>
            <person name="Takai K."/>
        </authorList>
    </citation>
    <scope>NUCLEOTIDE SEQUENCE</scope>
</reference>
<proteinExistence type="predicted"/>